<reference evidence="3" key="1">
    <citation type="submission" date="2021-01" db="EMBL/GenBank/DDBJ databases">
        <title>Caligus Genome Assembly.</title>
        <authorList>
            <person name="Gallardo-Escarate C."/>
        </authorList>
    </citation>
    <scope>NUCLEOTIDE SEQUENCE [LARGE SCALE GENOMIC DNA]</scope>
</reference>
<keyword evidence="3" id="KW-1185">Reference proteome</keyword>
<evidence type="ECO:0000313" key="3">
    <source>
        <dbReference type="Proteomes" id="UP000595437"/>
    </source>
</evidence>
<accession>A0A7T8JW87</accession>
<evidence type="ECO:0000256" key="1">
    <source>
        <dbReference type="SAM" id="MobiDB-lite"/>
    </source>
</evidence>
<feature type="compositionally biased region" description="Low complexity" evidence="1">
    <location>
        <begin position="39"/>
        <end position="48"/>
    </location>
</feature>
<gene>
    <name evidence="2" type="ORF">FKW44_017594</name>
</gene>
<sequence length="105" mass="11260">MAERGLEGKSTDKYCKAVVLFGLNSGGHSSATKAFNFGSSTQRSSSRRGLQLMTSSSLGIEGNSSIGCSKVRCLDLKIQLTFSTIRGRRKKLNTSIGSTKSSKNY</sequence>
<evidence type="ECO:0000313" key="2">
    <source>
        <dbReference type="EMBL" id="QQP37358.1"/>
    </source>
</evidence>
<dbReference type="AlphaFoldDB" id="A0A7T8JW87"/>
<name>A0A7T8JW87_CALRO</name>
<dbReference type="EMBL" id="CP045901">
    <property type="protein sequence ID" value="QQP37358.1"/>
    <property type="molecule type" value="Genomic_DNA"/>
</dbReference>
<feature type="region of interest" description="Disordered" evidence="1">
    <location>
        <begin position="26"/>
        <end position="49"/>
    </location>
</feature>
<protein>
    <submittedName>
        <fullName evidence="2">Uncharacterized protein</fullName>
    </submittedName>
</protein>
<dbReference type="Proteomes" id="UP000595437">
    <property type="component" value="Chromosome 12"/>
</dbReference>
<organism evidence="2 3">
    <name type="scientific">Caligus rogercresseyi</name>
    <name type="common">Sea louse</name>
    <dbReference type="NCBI Taxonomy" id="217165"/>
    <lineage>
        <taxon>Eukaryota</taxon>
        <taxon>Metazoa</taxon>
        <taxon>Ecdysozoa</taxon>
        <taxon>Arthropoda</taxon>
        <taxon>Crustacea</taxon>
        <taxon>Multicrustacea</taxon>
        <taxon>Hexanauplia</taxon>
        <taxon>Copepoda</taxon>
        <taxon>Siphonostomatoida</taxon>
        <taxon>Caligidae</taxon>
        <taxon>Caligus</taxon>
    </lineage>
</organism>
<proteinExistence type="predicted"/>